<gene>
    <name evidence="2" type="ORF">GCM10009539_09490</name>
</gene>
<protein>
    <recommendedName>
        <fullName evidence="4">TadE-like protein</fullName>
    </recommendedName>
</protein>
<dbReference type="Proteomes" id="UP001500967">
    <property type="component" value="Unassembled WGS sequence"/>
</dbReference>
<keyword evidence="1" id="KW-1133">Transmembrane helix</keyword>
<name>A0ABP3D9U6_9ACTN</name>
<evidence type="ECO:0000256" key="1">
    <source>
        <dbReference type="SAM" id="Phobius"/>
    </source>
</evidence>
<proteinExistence type="predicted"/>
<evidence type="ECO:0008006" key="4">
    <source>
        <dbReference type="Google" id="ProtNLM"/>
    </source>
</evidence>
<evidence type="ECO:0000313" key="3">
    <source>
        <dbReference type="Proteomes" id="UP001500967"/>
    </source>
</evidence>
<keyword evidence="1" id="KW-0812">Transmembrane</keyword>
<accession>A0ABP3D9U6</accession>
<keyword evidence="3" id="KW-1185">Reference proteome</keyword>
<sequence length="172" mass="18752">MARSPAAKTQPWDLRRCRLHQDHGAATVEFVFAGVLLLVPLLYLAISLSEIQRNAFAVTQAVREAGRAYVTADDPATAPARATYAVRLALDDQNLTGPAELRWGPIGRSCDGLTVDSTVSSVNPPPLGPGARFEFCVRRTYRLPGVPTFLDARQNTIEARFVVHVDDLRSAP</sequence>
<feature type="transmembrane region" description="Helical" evidence="1">
    <location>
        <begin position="25"/>
        <end position="46"/>
    </location>
</feature>
<reference evidence="3" key="1">
    <citation type="journal article" date="2019" name="Int. J. Syst. Evol. Microbiol.">
        <title>The Global Catalogue of Microorganisms (GCM) 10K type strain sequencing project: providing services to taxonomists for standard genome sequencing and annotation.</title>
        <authorList>
            <consortium name="The Broad Institute Genomics Platform"/>
            <consortium name="The Broad Institute Genome Sequencing Center for Infectious Disease"/>
            <person name="Wu L."/>
            <person name="Ma J."/>
        </authorList>
    </citation>
    <scope>NUCLEOTIDE SEQUENCE [LARGE SCALE GENOMIC DNA]</scope>
    <source>
        <strain evidence="3">JCM 10425</strain>
    </source>
</reference>
<keyword evidence="1" id="KW-0472">Membrane</keyword>
<organism evidence="2 3">
    <name type="scientific">Cryptosporangium japonicum</name>
    <dbReference type="NCBI Taxonomy" id="80872"/>
    <lineage>
        <taxon>Bacteria</taxon>
        <taxon>Bacillati</taxon>
        <taxon>Actinomycetota</taxon>
        <taxon>Actinomycetes</taxon>
        <taxon>Cryptosporangiales</taxon>
        <taxon>Cryptosporangiaceae</taxon>
        <taxon>Cryptosporangium</taxon>
    </lineage>
</organism>
<comment type="caution">
    <text evidence="2">The sequence shown here is derived from an EMBL/GenBank/DDBJ whole genome shotgun (WGS) entry which is preliminary data.</text>
</comment>
<evidence type="ECO:0000313" key="2">
    <source>
        <dbReference type="EMBL" id="GAA0226315.1"/>
    </source>
</evidence>
<dbReference type="EMBL" id="BAAAGX010000005">
    <property type="protein sequence ID" value="GAA0226315.1"/>
    <property type="molecule type" value="Genomic_DNA"/>
</dbReference>